<evidence type="ECO:0000313" key="2">
    <source>
        <dbReference type="EMBL" id="KKB07489.1"/>
    </source>
</evidence>
<keyword evidence="1" id="KW-0472">Membrane</keyword>
<accession>A0A0F5FEZ2</accession>
<feature type="transmembrane region" description="Helical" evidence="1">
    <location>
        <begin position="63"/>
        <end position="85"/>
    </location>
</feature>
<reference evidence="2 3" key="1">
    <citation type="submission" date="2015-03" db="EMBL/GenBank/DDBJ databases">
        <authorList>
            <person name="Hassan Y."/>
            <person name="Lepp D."/>
            <person name="Li X.-Z."/>
            <person name="Zhou T."/>
        </authorList>
    </citation>
    <scope>NUCLEOTIDE SEQUENCE [LARGE SCALE GENOMIC DNA]</scope>
    <source>
        <strain evidence="2 3">IPL18</strain>
    </source>
</reference>
<evidence type="ECO:0000313" key="3">
    <source>
        <dbReference type="Proteomes" id="UP000033649"/>
    </source>
</evidence>
<gene>
    <name evidence="2" type="ORF">VE26_12090</name>
</gene>
<comment type="caution">
    <text evidence="2">The sequence shown here is derived from an EMBL/GenBank/DDBJ whole genome shotgun (WGS) entry which is preliminary data.</text>
</comment>
<dbReference type="OrthoDB" id="7950063at2"/>
<feature type="transmembrane region" description="Helical" evidence="1">
    <location>
        <begin position="145"/>
        <end position="167"/>
    </location>
</feature>
<feature type="transmembrane region" description="Helical" evidence="1">
    <location>
        <begin position="24"/>
        <end position="43"/>
    </location>
</feature>
<evidence type="ECO:0000256" key="1">
    <source>
        <dbReference type="SAM" id="Phobius"/>
    </source>
</evidence>
<protein>
    <submittedName>
        <fullName evidence="2">Uncharacterized protein</fullName>
    </submittedName>
</protein>
<sequence>MATTALFHTAAETRSGIRASASSIFTVLGAAAFVPGLFGVVNIGAEAVDLFPFFFAPFGLPGWAGGAMHLVQLSFLGAAFGLMMLAGATRATIWLAVSILAYIALPFVTPPLDSLQLSLVCTGLFLLGLATAYRVGSVSPLAGWLMTPMLAIVGFSAAMGLVLTAAYTPPFALVQGQTPAPASA</sequence>
<dbReference type="AlphaFoldDB" id="A0A0F5FEZ2"/>
<proteinExistence type="predicted"/>
<feature type="transmembrane region" description="Helical" evidence="1">
    <location>
        <begin position="92"/>
        <end position="109"/>
    </location>
</feature>
<keyword evidence="1" id="KW-0812">Transmembrane</keyword>
<keyword evidence="1" id="KW-1133">Transmembrane helix</keyword>
<dbReference type="Proteomes" id="UP000033649">
    <property type="component" value="Unassembled WGS sequence"/>
</dbReference>
<dbReference type="PATRIC" id="fig|429727.3.peg.2489"/>
<feature type="transmembrane region" description="Helical" evidence="1">
    <location>
        <begin position="115"/>
        <end position="133"/>
    </location>
</feature>
<dbReference type="RefSeq" id="WP_046105518.1">
    <property type="nucleotide sequence ID" value="NZ_JZEY01000061.1"/>
</dbReference>
<keyword evidence="3" id="KW-1185">Reference proteome</keyword>
<organism evidence="2 3">
    <name type="scientific">Devosia chinhatensis</name>
    <dbReference type="NCBI Taxonomy" id="429727"/>
    <lineage>
        <taxon>Bacteria</taxon>
        <taxon>Pseudomonadati</taxon>
        <taxon>Pseudomonadota</taxon>
        <taxon>Alphaproteobacteria</taxon>
        <taxon>Hyphomicrobiales</taxon>
        <taxon>Devosiaceae</taxon>
        <taxon>Devosia</taxon>
    </lineage>
</organism>
<dbReference type="EMBL" id="JZEY01000061">
    <property type="protein sequence ID" value="KKB07489.1"/>
    <property type="molecule type" value="Genomic_DNA"/>
</dbReference>
<name>A0A0F5FEZ2_9HYPH</name>
<dbReference type="STRING" id="429727.VE26_12090"/>